<feature type="domain" description="AMP-dependent synthetase/ligase" evidence="3">
    <location>
        <begin position="524"/>
        <end position="891"/>
    </location>
</feature>
<evidence type="ECO:0000256" key="1">
    <source>
        <dbReference type="ARBA" id="ARBA00006432"/>
    </source>
</evidence>
<evidence type="ECO:0000259" key="3">
    <source>
        <dbReference type="Pfam" id="PF00501"/>
    </source>
</evidence>
<dbReference type="SUPFAM" id="SSF46785">
    <property type="entry name" value="Winged helix' DNA-binding domain"/>
    <property type="match status" value="1"/>
</dbReference>
<dbReference type="EMBL" id="JACEFI010000033">
    <property type="protein sequence ID" value="KAH0592333.1"/>
    <property type="molecule type" value="Genomic_DNA"/>
</dbReference>
<protein>
    <recommendedName>
        <fullName evidence="3">AMP-dependent synthetase/ligase domain-containing protein</fullName>
    </recommendedName>
</protein>
<sequence length="1007" mass="109568">MDSIANLVSCAAATTADVEALVAMCRVQCPSDADESIKIHAILQDGPAELQKLKKSMMANVANLQQLIMGPTELLQQLACQTAQVLRTSTKVCLLKSQLLACLHWLGDFQVLACIPLRHSVPIKDISDLAGVPEAQLCRIARMTMAFGFLCEPQPGRLSHNALSAAFVTNPALLDAVMFLAGTATPSALKMAANTQRLNYSSTPQATAYNLASNHASSFSTECEQRPQLRRQWSAFRCYGTGDVHDDLVEILQALQCASHFFGKPVQMNQPGCIVDGRVTIQRRPMGTTQTIRDATVYILHLTSCTGGTEGVQAELKLLVEVLKNNRSGRIVLTSGLLPELGTIRRSVEALARLRDLTMFQLANQRELEMAEMMSILNMEPLLWRFGIMNMPLDSPRIGLRSAVLAPKQPDKAARFFTGSKTVRTQKNYFRQIQHKVTSYNGSRSESMAEIDGGPLINTTSLLGHLEQGLGKSYNKPGIISTHQPANHLSDLLTLAKSHDDQERGGTYSHTNTSTIYDGKNGYNYLTLTYYQIHSIAKCLAAGLLANGVQPKSTILMLIPNGAEFGLLLWTSVMTRLTISCADPDVLAATGPDELPHLLRTLEPSVIVAQDTRTVLEMDRLVDELPTVRPLCIYVDRSAKKSGWITLSEIMEQGNRSAIDQDQIIEAARSDDLERIHSVLFTSGSSGRPKGCPMRVGGQTHYMLSQSWLVDERACPLALQQAHPSRAIAHLQILLTWRAGGTAVLTGRGFCVSDIVEAIRRLPITFVVLSPPMVHEISKEVANASLNTDSVQTVQVGGDAVTAGILAKCATVFRGAKVVVAHGMTEGGGSFRWPFEHTPMSQIPHFGGLCPVGVVSPGSVVRIWNSAEARVCKRGESGALHIRSGSQIRNYMSGASETSFYEDGQGRWFRTGDVAVMDPKGLVYILGREKDMMNRDGVAIMPAPLQNCIETLTGEQAVAVSVMSESQGEKLFAVLHSLASNSPGDINRHIEKMLGKQDSNMTAGTMN</sequence>
<dbReference type="Pfam" id="PF00501">
    <property type="entry name" value="AMP-binding"/>
    <property type="match status" value="1"/>
</dbReference>
<accession>A0A9P8M1R4</accession>
<dbReference type="Proteomes" id="UP000764110">
    <property type="component" value="Unassembled WGS sequence"/>
</dbReference>
<dbReference type="Gene3D" id="3.40.50.12780">
    <property type="entry name" value="N-terminal domain of ligase-like"/>
    <property type="match status" value="1"/>
</dbReference>
<dbReference type="GO" id="GO:0006631">
    <property type="term" value="P:fatty acid metabolic process"/>
    <property type="evidence" value="ECO:0007669"/>
    <property type="project" value="TreeGrafter"/>
</dbReference>
<dbReference type="GO" id="GO:0031956">
    <property type="term" value="F:medium-chain fatty acid-CoA ligase activity"/>
    <property type="evidence" value="ECO:0007669"/>
    <property type="project" value="TreeGrafter"/>
</dbReference>
<proteinExistence type="inferred from homology"/>
<dbReference type="AlphaFoldDB" id="A0A9P8M1R4"/>
<name>A0A9P8M1R4_9HYPO</name>
<keyword evidence="2" id="KW-0436">Ligase</keyword>
<dbReference type="PROSITE" id="PS00455">
    <property type="entry name" value="AMP_BINDING"/>
    <property type="match status" value="1"/>
</dbReference>
<evidence type="ECO:0000256" key="2">
    <source>
        <dbReference type="ARBA" id="ARBA00022598"/>
    </source>
</evidence>
<comment type="caution">
    <text evidence="4">The sequence shown here is derived from an EMBL/GenBank/DDBJ whole genome shotgun (WGS) entry which is preliminary data.</text>
</comment>
<reference evidence="4 5" key="1">
    <citation type="submission" date="2020-07" db="EMBL/GenBank/DDBJ databases">
        <title>Metarhizium humberi genome.</title>
        <authorList>
            <person name="Lysoe E."/>
        </authorList>
    </citation>
    <scope>NUCLEOTIDE SEQUENCE [LARGE SCALE GENOMIC DNA]</scope>
    <source>
        <strain evidence="4 5">ESALQ1638</strain>
    </source>
</reference>
<evidence type="ECO:0000313" key="5">
    <source>
        <dbReference type="Proteomes" id="UP000764110"/>
    </source>
</evidence>
<dbReference type="CDD" id="cd04433">
    <property type="entry name" value="AFD_class_I"/>
    <property type="match status" value="1"/>
</dbReference>
<dbReference type="InterPro" id="IPR036390">
    <property type="entry name" value="WH_DNA-bd_sf"/>
</dbReference>
<keyword evidence="5" id="KW-1185">Reference proteome</keyword>
<dbReference type="Gene3D" id="1.10.10.10">
    <property type="entry name" value="Winged helix-like DNA-binding domain superfamily/Winged helix DNA-binding domain"/>
    <property type="match status" value="1"/>
</dbReference>
<dbReference type="SUPFAM" id="SSF56801">
    <property type="entry name" value="Acetyl-CoA synthetase-like"/>
    <property type="match status" value="1"/>
</dbReference>
<evidence type="ECO:0000313" key="4">
    <source>
        <dbReference type="EMBL" id="KAH0592333.1"/>
    </source>
</evidence>
<dbReference type="PANTHER" id="PTHR43201:SF5">
    <property type="entry name" value="MEDIUM-CHAIN ACYL-COA LIGASE ACSF2, MITOCHONDRIAL"/>
    <property type="match status" value="1"/>
</dbReference>
<dbReference type="InterPro" id="IPR020845">
    <property type="entry name" value="AMP-binding_CS"/>
</dbReference>
<organism evidence="4 5">
    <name type="scientific">Metarhizium humberi</name>
    <dbReference type="NCBI Taxonomy" id="2596975"/>
    <lineage>
        <taxon>Eukaryota</taxon>
        <taxon>Fungi</taxon>
        <taxon>Dikarya</taxon>
        <taxon>Ascomycota</taxon>
        <taxon>Pezizomycotina</taxon>
        <taxon>Sordariomycetes</taxon>
        <taxon>Hypocreomycetidae</taxon>
        <taxon>Hypocreales</taxon>
        <taxon>Clavicipitaceae</taxon>
        <taxon>Metarhizium</taxon>
    </lineage>
</organism>
<comment type="similarity">
    <text evidence="1">Belongs to the ATP-dependent AMP-binding enzyme family.</text>
</comment>
<dbReference type="InterPro" id="IPR042099">
    <property type="entry name" value="ANL_N_sf"/>
</dbReference>
<dbReference type="Gene3D" id="3.40.50.150">
    <property type="entry name" value="Vaccinia Virus protein VP39"/>
    <property type="match status" value="1"/>
</dbReference>
<dbReference type="InterPro" id="IPR029063">
    <property type="entry name" value="SAM-dependent_MTases_sf"/>
</dbReference>
<gene>
    <name evidence="4" type="ORF">MHUMG1_09946</name>
</gene>
<dbReference type="PANTHER" id="PTHR43201">
    <property type="entry name" value="ACYL-COA SYNTHETASE"/>
    <property type="match status" value="1"/>
</dbReference>
<dbReference type="InterPro" id="IPR000873">
    <property type="entry name" value="AMP-dep_synth/lig_dom"/>
</dbReference>
<dbReference type="InterPro" id="IPR036388">
    <property type="entry name" value="WH-like_DNA-bd_sf"/>
</dbReference>